<comment type="caution">
    <text evidence="1">The sequence shown here is derived from an EMBL/GenBank/DDBJ whole genome shotgun (WGS) entry which is preliminary data.</text>
</comment>
<dbReference type="Proteomes" id="UP000177982">
    <property type="component" value="Unassembled WGS sequence"/>
</dbReference>
<dbReference type="EMBL" id="MHQO01000003">
    <property type="protein sequence ID" value="OHA07811.1"/>
    <property type="molecule type" value="Genomic_DNA"/>
</dbReference>
<organism evidence="1 2">
    <name type="scientific">Candidatus Sungbacteria bacterium RIFCSPLOWO2_01_FULL_47_10</name>
    <dbReference type="NCBI Taxonomy" id="1802276"/>
    <lineage>
        <taxon>Bacteria</taxon>
        <taxon>Candidatus Sungiibacteriota</taxon>
    </lineage>
</organism>
<gene>
    <name evidence="1" type="ORF">A2934_02985</name>
</gene>
<accession>A0A1G2LAE3</accession>
<sequence>MKRTLLVLLLLTGCATQPIKLTGLSKDPSPYLLNVNILIRDDKAMNLAKGSLVIYPTNIQNGQIFRCATAHDNHEYLFSINRKGPADKANSFFFSVWKRMIADHLKTYTLWKGYVPEPKNHYAFTELITYDEKQELMVSITTHVSYDEKGQKMLLEDLNSAVRKSTLTFRCYTEETQ</sequence>
<evidence type="ECO:0000313" key="1">
    <source>
        <dbReference type="EMBL" id="OHA07811.1"/>
    </source>
</evidence>
<proteinExistence type="predicted"/>
<reference evidence="1 2" key="1">
    <citation type="journal article" date="2016" name="Nat. Commun.">
        <title>Thousands of microbial genomes shed light on interconnected biogeochemical processes in an aquifer system.</title>
        <authorList>
            <person name="Anantharaman K."/>
            <person name="Brown C.T."/>
            <person name="Hug L.A."/>
            <person name="Sharon I."/>
            <person name="Castelle C.J."/>
            <person name="Probst A.J."/>
            <person name="Thomas B.C."/>
            <person name="Singh A."/>
            <person name="Wilkins M.J."/>
            <person name="Karaoz U."/>
            <person name="Brodie E.L."/>
            <person name="Williams K.H."/>
            <person name="Hubbard S.S."/>
            <person name="Banfield J.F."/>
        </authorList>
    </citation>
    <scope>NUCLEOTIDE SEQUENCE [LARGE SCALE GENOMIC DNA]</scope>
</reference>
<evidence type="ECO:0000313" key="2">
    <source>
        <dbReference type="Proteomes" id="UP000177982"/>
    </source>
</evidence>
<protein>
    <submittedName>
        <fullName evidence="1">Uncharacterized protein</fullName>
    </submittedName>
</protein>
<name>A0A1G2LAE3_9BACT</name>
<dbReference type="AlphaFoldDB" id="A0A1G2LAE3"/>